<dbReference type="PROSITE" id="PS00792">
    <property type="entry name" value="DHPS_1"/>
    <property type="match status" value="1"/>
</dbReference>
<dbReference type="FunFam" id="3.20.20.20:FF:000004">
    <property type="entry name" value="Dihydropteroate synthase"/>
    <property type="match status" value="1"/>
</dbReference>
<dbReference type="PROSITE" id="PS50972">
    <property type="entry name" value="PTERIN_BINDING"/>
    <property type="match status" value="1"/>
</dbReference>
<dbReference type="PANTHER" id="PTHR20941:SF1">
    <property type="entry name" value="FOLIC ACID SYNTHESIS PROTEIN FOL1"/>
    <property type="match status" value="1"/>
</dbReference>
<keyword evidence="6 11" id="KW-0808">Transferase</keyword>
<evidence type="ECO:0000256" key="3">
    <source>
        <dbReference type="ARBA" id="ARBA00004763"/>
    </source>
</evidence>
<evidence type="ECO:0000256" key="2">
    <source>
        <dbReference type="ARBA" id="ARBA00001946"/>
    </source>
</evidence>
<gene>
    <name evidence="11" type="ORF">MNBD_GAMMA25-2553</name>
</gene>
<evidence type="ECO:0000256" key="6">
    <source>
        <dbReference type="ARBA" id="ARBA00022679"/>
    </source>
</evidence>
<dbReference type="GO" id="GO:0046654">
    <property type="term" value="P:tetrahydrofolate biosynthetic process"/>
    <property type="evidence" value="ECO:0007669"/>
    <property type="project" value="TreeGrafter"/>
</dbReference>
<keyword evidence="7" id="KW-0479">Metal-binding</keyword>
<dbReference type="PANTHER" id="PTHR20941">
    <property type="entry name" value="FOLATE SYNTHESIS PROTEINS"/>
    <property type="match status" value="1"/>
</dbReference>
<dbReference type="InterPro" id="IPR045031">
    <property type="entry name" value="DHP_synth-like"/>
</dbReference>
<name>A0A3B1B6S7_9ZZZZ</name>
<proteinExistence type="predicted"/>
<dbReference type="GO" id="GO:0005829">
    <property type="term" value="C:cytosol"/>
    <property type="evidence" value="ECO:0007669"/>
    <property type="project" value="TreeGrafter"/>
</dbReference>
<comment type="catalytic activity">
    <reaction evidence="1">
        <text>(7,8-dihydropterin-6-yl)methyl diphosphate + 4-aminobenzoate = 7,8-dihydropteroate + diphosphate</text>
        <dbReference type="Rhea" id="RHEA:19949"/>
        <dbReference type="ChEBI" id="CHEBI:17836"/>
        <dbReference type="ChEBI" id="CHEBI:17839"/>
        <dbReference type="ChEBI" id="CHEBI:33019"/>
        <dbReference type="ChEBI" id="CHEBI:72950"/>
        <dbReference type="EC" id="2.5.1.15"/>
    </reaction>
</comment>
<accession>A0A3B1B6S7</accession>
<dbReference type="PROSITE" id="PS00793">
    <property type="entry name" value="DHPS_2"/>
    <property type="match status" value="1"/>
</dbReference>
<dbReference type="EC" id="2.5.1.15" evidence="5"/>
<dbReference type="GO" id="GO:0046656">
    <property type="term" value="P:folic acid biosynthetic process"/>
    <property type="evidence" value="ECO:0007669"/>
    <property type="project" value="UniProtKB-KW"/>
</dbReference>
<dbReference type="SUPFAM" id="SSF51717">
    <property type="entry name" value="Dihydropteroate synthetase-like"/>
    <property type="match status" value="1"/>
</dbReference>
<evidence type="ECO:0000256" key="7">
    <source>
        <dbReference type="ARBA" id="ARBA00022723"/>
    </source>
</evidence>
<evidence type="ECO:0000259" key="10">
    <source>
        <dbReference type="PROSITE" id="PS50972"/>
    </source>
</evidence>
<dbReference type="InterPro" id="IPR000489">
    <property type="entry name" value="Pterin-binding_dom"/>
</dbReference>
<evidence type="ECO:0000256" key="8">
    <source>
        <dbReference type="ARBA" id="ARBA00022842"/>
    </source>
</evidence>
<reference evidence="11" key="1">
    <citation type="submission" date="2018-06" db="EMBL/GenBank/DDBJ databases">
        <authorList>
            <person name="Zhirakovskaya E."/>
        </authorList>
    </citation>
    <scope>NUCLEOTIDE SEQUENCE</scope>
</reference>
<comment type="subunit">
    <text evidence="4">Homodimer.</text>
</comment>
<organism evidence="11">
    <name type="scientific">hydrothermal vent metagenome</name>
    <dbReference type="NCBI Taxonomy" id="652676"/>
    <lineage>
        <taxon>unclassified sequences</taxon>
        <taxon>metagenomes</taxon>
        <taxon>ecological metagenomes</taxon>
    </lineage>
</organism>
<evidence type="ECO:0000256" key="5">
    <source>
        <dbReference type="ARBA" id="ARBA00012458"/>
    </source>
</evidence>
<sequence>MTLEKLYSDPVFTSCHGRSLDLSFPRIMGILNITPDSFSDGGRFLNQNVALRQLEKMLADGADIIDIGGESTRPGAAAVSVEEELARVIPVIKALRTQSEVFISVDTSKPEVMREAVAAGADMINDVRALREADALATVAALDIPVCLMHMQGQPRCMQQQPEYENVLIEVKDFLHERVRACEQAGIKREQIAIDPGFGFGKSLQHNLRLFHQLPELRSLGLPVLVGVSRKSMIAALLDIPVEERLAASVALAGLAVWLGAGIIRTHDVRETRDAVRMCHAVANELAD</sequence>
<evidence type="ECO:0000256" key="4">
    <source>
        <dbReference type="ARBA" id="ARBA00011738"/>
    </source>
</evidence>
<dbReference type="Pfam" id="PF00809">
    <property type="entry name" value="Pterin_bind"/>
    <property type="match status" value="1"/>
</dbReference>
<dbReference type="GO" id="GO:0046872">
    <property type="term" value="F:metal ion binding"/>
    <property type="evidence" value="ECO:0007669"/>
    <property type="project" value="UniProtKB-KW"/>
</dbReference>
<evidence type="ECO:0000256" key="9">
    <source>
        <dbReference type="ARBA" id="ARBA00022909"/>
    </source>
</evidence>
<dbReference type="NCBIfam" id="TIGR01496">
    <property type="entry name" value="DHPS"/>
    <property type="match status" value="1"/>
</dbReference>
<protein>
    <recommendedName>
        <fullName evidence="5">dihydropteroate synthase</fullName>
        <ecNumber evidence="5">2.5.1.15</ecNumber>
    </recommendedName>
</protein>
<dbReference type="InterPro" id="IPR011005">
    <property type="entry name" value="Dihydropteroate_synth-like_sf"/>
</dbReference>
<dbReference type="Gene3D" id="3.20.20.20">
    <property type="entry name" value="Dihydropteroate synthase-like"/>
    <property type="match status" value="1"/>
</dbReference>
<dbReference type="EMBL" id="UOFY01000005">
    <property type="protein sequence ID" value="VAX05980.1"/>
    <property type="molecule type" value="Genomic_DNA"/>
</dbReference>
<dbReference type="GO" id="GO:0004156">
    <property type="term" value="F:dihydropteroate synthase activity"/>
    <property type="evidence" value="ECO:0007669"/>
    <property type="project" value="UniProtKB-EC"/>
</dbReference>
<comment type="pathway">
    <text evidence="3">Cofactor biosynthesis; tetrahydrofolate biosynthesis; 7,8-dihydrofolate from 2-amino-4-hydroxy-6-hydroxymethyl-7,8-dihydropteridine diphosphate and 4-aminobenzoate: step 1/2.</text>
</comment>
<dbReference type="CDD" id="cd00739">
    <property type="entry name" value="DHPS"/>
    <property type="match status" value="1"/>
</dbReference>
<feature type="domain" description="Pterin-binding" evidence="10">
    <location>
        <begin position="25"/>
        <end position="277"/>
    </location>
</feature>
<dbReference type="InterPro" id="IPR006390">
    <property type="entry name" value="DHP_synth_dom"/>
</dbReference>
<comment type="cofactor">
    <cofactor evidence="2">
        <name>Mg(2+)</name>
        <dbReference type="ChEBI" id="CHEBI:18420"/>
    </cofactor>
</comment>
<evidence type="ECO:0000313" key="11">
    <source>
        <dbReference type="EMBL" id="VAX05980.1"/>
    </source>
</evidence>
<dbReference type="AlphaFoldDB" id="A0A3B1B6S7"/>
<evidence type="ECO:0000256" key="1">
    <source>
        <dbReference type="ARBA" id="ARBA00000012"/>
    </source>
</evidence>
<keyword evidence="8" id="KW-0460">Magnesium</keyword>
<keyword evidence="9" id="KW-0289">Folate biosynthesis</keyword>